<dbReference type="SMART" id="SM00357">
    <property type="entry name" value="CSP"/>
    <property type="match status" value="1"/>
</dbReference>
<feature type="compositionally biased region" description="Basic residues" evidence="1">
    <location>
        <begin position="117"/>
        <end position="132"/>
    </location>
</feature>
<evidence type="ECO:0000256" key="1">
    <source>
        <dbReference type="SAM" id="MobiDB-lite"/>
    </source>
</evidence>
<sequence>MTTTTTTTPTDPAARHAETTRCDPHTHGAELPRWQHGRVAWFDAEKGFGFLTPDIGPAVFVEHRVIEVPGYRTLVAGQPVVFTATDTPRGPDATRVVPYLRTSTSTPPRPCQARGQTGRKRRYRPRCRQQAA</sequence>
<dbReference type="PRINTS" id="PR00050">
    <property type="entry name" value="COLDSHOCK"/>
</dbReference>
<proteinExistence type="predicted"/>
<dbReference type="AlphaFoldDB" id="A0A7W9PKZ1"/>
<dbReference type="RefSeq" id="WP_063709869.1">
    <property type="nucleotide sequence ID" value="NZ_JACHIT010000002.1"/>
</dbReference>
<dbReference type="InterPro" id="IPR012340">
    <property type="entry name" value="NA-bd_OB-fold"/>
</dbReference>
<dbReference type="EMBL" id="JACHIT010000002">
    <property type="protein sequence ID" value="MBB5918065.1"/>
    <property type="molecule type" value="Genomic_DNA"/>
</dbReference>
<protein>
    <submittedName>
        <fullName evidence="3">Cold shock CspA family protein</fullName>
    </submittedName>
</protein>
<feature type="region of interest" description="Disordered" evidence="1">
    <location>
        <begin position="1"/>
        <end position="29"/>
    </location>
</feature>
<dbReference type="Gene3D" id="2.40.50.140">
    <property type="entry name" value="Nucleic acid-binding proteins"/>
    <property type="match status" value="1"/>
</dbReference>
<evidence type="ECO:0000313" key="4">
    <source>
        <dbReference type="Proteomes" id="UP000540412"/>
    </source>
</evidence>
<organism evidence="3 4">
    <name type="scientific">Nocardia transvalensis</name>
    <dbReference type="NCBI Taxonomy" id="37333"/>
    <lineage>
        <taxon>Bacteria</taxon>
        <taxon>Bacillati</taxon>
        <taxon>Actinomycetota</taxon>
        <taxon>Actinomycetes</taxon>
        <taxon>Mycobacteriales</taxon>
        <taxon>Nocardiaceae</taxon>
        <taxon>Nocardia</taxon>
    </lineage>
</organism>
<dbReference type="Pfam" id="PF00313">
    <property type="entry name" value="CSD"/>
    <property type="match status" value="1"/>
</dbReference>
<feature type="domain" description="CSD" evidence="2">
    <location>
        <begin position="34"/>
        <end position="98"/>
    </location>
</feature>
<dbReference type="SUPFAM" id="SSF50249">
    <property type="entry name" value="Nucleic acid-binding proteins"/>
    <property type="match status" value="1"/>
</dbReference>
<comment type="caution">
    <text evidence="3">The sequence shown here is derived from an EMBL/GenBank/DDBJ whole genome shotgun (WGS) entry which is preliminary data.</text>
</comment>
<dbReference type="InterPro" id="IPR011129">
    <property type="entry name" value="CSD"/>
</dbReference>
<reference evidence="3 4" key="1">
    <citation type="submission" date="2020-08" db="EMBL/GenBank/DDBJ databases">
        <title>Sequencing the genomes of 1000 actinobacteria strains.</title>
        <authorList>
            <person name="Klenk H.-P."/>
        </authorList>
    </citation>
    <scope>NUCLEOTIDE SEQUENCE [LARGE SCALE GENOMIC DNA]</scope>
    <source>
        <strain evidence="3 4">DSM 43582</strain>
    </source>
</reference>
<gene>
    <name evidence="3" type="ORF">BJY24_006977</name>
</gene>
<dbReference type="PROSITE" id="PS51857">
    <property type="entry name" value="CSD_2"/>
    <property type="match status" value="1"/>
</dbReference>
<accession>A0A7W9PKZ1</accession>
<evidence type="ECO:0000313" key="3">
    <source>
        <dbReference type="EMBL" id="MBB5918065.1"/>
    </source>
</evidence>
<dbReference type="InterPro" id="IPR002059">
    <property type="entry name" value="CSP_DNA-bd"/>
</dbReference>
<dbReference type="Proteomes" id="UP000540412">
    <property type="component" value="Unassembled WGS sequence"/>
</dbReference>
<keyword evidence="4" id="KW-1185">Reference proteome</keyword>
<dbReference type="GO" id="GO:0003676">
    <property type="term" value="F:nucleic acid binding"/>
    <property type="evidence" value="ECO:0007669"/>
    <property type="project" value="InterPro"/>
</dbReference>
<feature type="compositionally biased region" description="Low complexity" evidence="1">
    <location>
        <begin position="1"/>
        <end position="10"/>
    </location>
</feature>
<name>A0A7W9PKZ1_9NOCA</name>
<feature type="region of interest" description="Disordered" evidence="1">
    <location>
        <begin position="101"/>
        <end position="132"/>
    </location>
</feature>
<evidence type="ECO:0000259" key="2">
    <source>
        <dbReference type="PROSITE" id="PS51857"/>
    </source>
</evidence>
<feature type="compositionally biased region" description="Basic and acidic residues" evidence="1">
    <location>
        <begin position="13"/>
        <end position="29"/>
    </location>
</feature>
<dbReference type="CDD" id="cd04458">
    <property type="entry name" value="CSP_CDS"/>
    <property type="match status" value="1"/>
</dbReference>